<feature type="chain" id="PRO_5004538650" evidence="1">
    <location>
        <begin position="31"/>
        <end position="447"/>
    </location>
</feature>
<name>S6GBK6_ANAPH</name>
<proteinExistence type="predicted"/>
<dbReference type="InterPro" id="IPR002566">
    <property type="entry name" value="Msp4_OMP-like"/>
</dbReference>
<dbReference type="InterPro" id="IPR011250">
    <property type="entry name" value="OMP/PagP_B-barrel"/>
</dbReference>
<gene>
    <name evidence="3" type="ORF">CRT38_05972</name>
</gene>
<organism evidence="3 4">
    <name type="scientific">Anaplasma phagocytophilum str. CRT38</name>
    <dbReference type="NCBI Taxonomy" id="1269275"/>
    <lineage>
        <taxon>Bacteria</taxon>
        <taxon>Pseudomonadati</taxon>
        <taxon>Pseudomonadota</taxon>
        <taxon>Alphaproteobacteria</taxon>
        <taxon>Rickettsiales</taxon>
        <taxon>Anaplasmataceae</taxon>
        <taxon>Anaplasma</taxon>
        <taxon>phagocytophilum group</taxon>
    </lineage>
</organism>
<accession>S6GBK6</accession>
<dbReference type="EMBL" id="APHI01000002">
    <property type="protein sequence ID" value="EOA62784.1"/>
    <property type="molecule type" value="Genomic_DNA"/>
</dbReference>
<dbReference type="PATRIC" id="fig|1269275.4.peg.1468"/>
<feature type="signal peptide" evidence="1">
    <location>
        <begin position="1"/>
        <end position="30"/>
    </location>
</feature>
<protein>
    <submittedName>
        <fullName evidence="3">MSP2 family outer membrane protein</fullName>
    </submittedName>
</protein>
<dbReference type="Pfam" id="PF01617">
    <property type="entry name" value="Surface_Ag_2"/>
    <property type="match status" value="2"/>
</dbReference>
<evidence type="ECO:0000313" key="4">
    <source>
        <dbReference type="Proteomes" id="UP000053165"/>
    </source>
</evidence>
<evidence type="ECO:0000313" key="3">
    <source>
        <dbReference type="EMBL" id="EOA62784.1"/>
    </source>
</evidence>
<reference evidence="3 4" key="1">
    <citation type="submission" date="2013-03" db="EMBL/GenBank/DDBJ databases">
        <title>Genome sequence of Anaplasma phagocytophilum strain CRT38.</title>
        <authorList>
            <person name="Felsheim R.F."/>
            <person name="Kurtti T.J."/>
            <person name="Munderloh U.G."/>
        </authorList>
    </citation>
    <scope>NUCLEOTIDE SEQUENCE [LARGE SCALE GENOMIC DNA]</scope>
    <source>
        <strain evidence="3 4">CRT38</strain>
    </source>
</reference>
<keyword evidence="1" id="KW-0732">Signal</keyword>
<feature type="domain" description="Msp4/OMP-like" evidence="2">
    <location>
        <begin position="45"/>
        <end position="157"/>
    </location>
</feature>
<dbReference type="SUPFAM" id="SSF56925">
    <property type="entry name" value="OMPA-like"/>
    <property type="match status" value="1"/>
</dbReference>
<evidence type="ECO:0000256" key="1">
    <source>
        <dbReference type="SAM" id="SignalP"/>
    </source>
</evidence>
<dbReference type="AlphaFoldDB" id="S6GBK6"/>
<dbReference type="Gene3D" id="2.40.160.20">
    <property type="match status" value="1"/>
</dbReference>
<sequence>MKALSYGKLFWRVCVILSLAMLMTGNKAYAKQNHQVRSHSNSKKDGYFYVGLDYSPALSRIKDFSIKRSNAGSMGLYPYIKDGKGISFRSDKFDWNAPVYTLGFHDSKVIAMEGALGYGKGKTRIEVEIGYENFKVKGRGNSTGKEDDGDAVYLLANELACSLMYKQTNKLAAALARVNGKDIVNFAKELKASYPEIDEKICRKKVSKYTIIGLKVLQIVRGREGNCDAEISSNINGLRRGLPRGSYYGFVASLGKKGAEKWPNINNGDIIYTQETSSRGDSSYKAYQRDASGTVAGDLSALTLEEKAITAGLLAKIIDGGEVIELKAVSSTSVMVNACYDLLDAGLLVVPYACVGLGGTVVGLVDEHVTLKLAYRLKAGLSYQFSPVIHAFVGSFYHQVLGNKEYADLRVHPLADYSNSIARNSGNAVANFSMKYVGGEFGVRLAF</sequence>
<dbReference type="RefSeq" id="WP_021800062.1">
    <property type="nucleotide sequence ID" value="NZ_APHI01000002.1"/>
</dbReference>
<comment type="caution">
    <text evidence="3">The sequence shown here is derived from an EMBL/GenBank/DDBJ whole genome shotgun (WGS) entry which is preliminary data.</text>
</comment>
<dbReference type="Proteomes" id="UP000053165">
    <property type="component" value="Unassembled WGS sequence"/>
</dbReference>
<evidence type="ECO:0000259" key="2">
    <source>
        <dbReference type="Pfam" id="PF01617"/>
    </source>
</evidence>
<feature type="domain" description="Msp4/OMP-like" evidence="2">
    <location>
        <begin position="316"/>
        <end position="447"/>
    </location>
</feature>